<keyword evidence="5" id="KW-0067">ATP-binding</keyword>
<dbReference type="GO" id="GO:0005524">
    <property type="term" value="F:ATP binding"/>
    <property type="evidence" value="ECO:0007669"/>
    <property type="project" value="UniProtKB-KW"/>
</dbReference>
<evidence type="ECO:0000256" key="4">
    <source>
        <dbReference type="ARBA" id="ARBA00022777"/>
    </source>
</evidence>
<dbReference type="GO" id="GO:0016020">
    <property type="term" value="C:membrane"/>
    <property type="evidence" value="ECO:0007669"/>
    <property type="project" value="TreeGrafter"/>
</dbReference>
<name>A0A1E3P938_WICAA</name>
<evidence type="ECO:0000259" key="6">
    <source>
        <dbReference type="PROSITE" id="PS50011"/>
    </source>
</evidence>
<dbReference type="GO" id="GO:0010506">
    <property type="term" value="P:regulation of autophagy"/>
    <property type="evidence" value="ECO:0007669"/>
    <property type="project" value="InterPro"/>
</dbReference>
<evidence type="ECO:0000256" key="1">
    <source>
        <dbReference type="ARBA" id="ARBA00012513"/>
    </source>
</evidence>
<evidence type="ECO:0000256" key="5">
    <source>
        <dbReference type="ARBA" id="ARBA00022840"/>
    </source>
</evidence>
<dbReference type="SUPFAM" id="SSF56112">
    <property type="entry name" value="Protein kinase-like (PK-like)"/>
    <property type="match status" value="1"/>
</dbReference>
<dbReference type="EC" id="2.7.11.1" evidence="1"/>
<dbReference type="PANTHER" id="PTHR24348:SF22">
    <property type="entry name" value="NON-SPECIFIC SERINE_THREONINE PROTEIN KINASE"/>
    <property type="match status" value="1"/>
</dbReference>
<dbReference type="GO" id="GO:0005776">
    <property type="term" value="C:autophagosome"/>
    <property type="evidence" value="ECO:0007669"/>
    <property type="project" value="TreeGrafter"/>
</dbReference>
<protein>
    <recommendedName>
        <fullName evidence="1">non-specific serine/threonine protein kinase</fullName>
        <ecNumber evidence="1">2.7.11.1</ecNumber>
    </recommendedName>
</protein>
<keyword evidence="3" id="KW-0547">Nucleotide-binding</keyword>
<dbReference type="InterPro" id="IPR045269">
    <property type="entry name" value="Atg1-like"/>
</dbReference>
<evidence type="ECO:0000256" key="2">
    <source>
        <dbReference type="ARBA" id="ARBA00022679"/>
    </source>
</evidence>
<dbReference type="STRING" id="683960.A0A1E3P938"/>
<dbReference type="Gene3D" id="1.10.510.10">
    <property type="entry name" value="Transferase(Phosphotransferase) domain 1"/>
    <property type="match status" value="1"/>
</dbReference>
<dbReference type="InterPro" id="IPR008271">
    <property type="entry name" value="Ser/Thr_kinase_AS"/>
</dbReference>
<dbReference type="InterPro" id="IPR011009">
    <property type="entry name" value="Kinase-like_dom_sf"/>
</dbReference>
<accession>A0A1E3P938</accession>
<dbReference type="PROSITE" id="PS00108">
    <property type="entry name" value="PROTEIN_KINASE_ST"/>
    <property type="match status" value="1"/>
</dbReference>
<feature type="domain" description="Protein kinase" evidence="6">
    <location>
        <begin position="8"/>
        <end position="267"/>
    </location>
</feature>
<keyword evidence="4" id="KW-0418">Kinase</keyword>
<dbReference type="GO" id="GO:0004674">
    <property type="term" value="F:protein serine/threonine kinase activity"/>
    <property type="evidence" value="ECO:0007669"/>
    <property type="project" value="UniProtKB-EC"/>
</dbReference>
<dbReference type="EMBL" id="KV454208">
    <property type="protein sequence ID" value="ODQ61734.1"/>
    <property type="molecule type" value="Genomic_DNA"/>
</dbReference>
<evidence type="ECO:0000313" key="7">
    <source>
        <dbReference type="EMBL" id="ODQ61734.1"/>
    </source>
</evidence>
<dbReference type="SMART" id="SM00220">
    <property type="entry name" value="S_TKc"/>
    <property type="match status" value="1"/>
</dbReference>
<dbReference type="GO" id="GO:0000045">
    <property type="term" value="P:autophagosome assembly"/>
    <property type="evidence" value="ECO:0007669"/>
    <property type="project" value="TreeGrafter"/>
</dbReference>
<dbReference type="Pfam" id="PF00069">
    <property type="entry name" value="Pkinase"/>
    <property type="match status" value="1"/>
</dbReference>
<gene>
    <name evidence="7" type="ORF">WICANDRAFT_23173</name>
</gene>
<dbReference type="RefSeq" id="XP_019040941.1">
    <property type="nucleotide sequence ID" value="XM_019180979.1"/>
</dbReference>
<feature type="non-terminal residue" evidence="7">
    <location>
        <position position="267"/>
    </location>
</feature>
<dbReference type="PANTHER" id="PTHR24348">
    <property type="entry name" value="SERINE/THREONINE-PROTEIN KINASE UNC-51-RELATED"/>
    <property type="match status" value="1"/>
</dbReference>
<evidence type="ECO:0000256" key="3">
    <source>
        <dbReference type="ARBA" id="ARBA00022741"/>
    </source>
</evidence>
<dbReference type="AlphaFoldDB" id="A0A1E3P938"/>
<dbReference type="GO" id="GO:0000407">
    <property type="term" value="C:phagophore assembly site"/>
    <property type="evidence" value="ECO:0007669"/>
    <property type="project" value="TreeGrafter"/>
</dbReference>
<dbReference type="GeneID" id="30198225"/>
<sequence>GVLLNNRYLKLNNIQDGSYGKVSVALDTYTNEKVAIKSMYKKNKGVSAIARHEISILKKLGQTCENICHLLNHFQTSDYYFLIFEYCSNGDLYDYLKTINNHLNPNFKNGSLVFFKQFIKELANAMNFAHSKGIYHRDIKPENILIDSKGSIKLTDWGLATVGSRCFDPCIGTEKYMAPETFFKLKKTKNPEHLISYDSIKSDYWSFGITILYTLFGSCPFKIANLKDDGFKRFLQDPEFLFKIYPNLTQHGFEIVLSLLQINPQNR</sequence>
<dbReference type="GO" id="GO:0005829">
    <property type="term" value="C:cytosol"/>
    <property type="evidence" value="ECO:0007669"/>
    <property type="project" value="TreeGrafter"/>
</dbReference>
<dbReference type="OrthoDB" id="4062651at2759"/>
<dbReference type="PROSITE" id="PS50011">
    <property type="entry name" value="PROTEIN_KINASE_DOM"/>
    <property type="match status" value="1"/>
</dbReference>
<keyword evidence="2" id="KW-0808">Transferase</keyword>
<feature type="non-terminal residue" evidence="7">
    <location>
        <position position="1"/>
    </location>
</feature>
<dbReference type="Proteomes" id="UP000094112">
    <property type="component" value="Unassembled WGS sequence"/>
</dbReference>
<dbReference type="InterPro" id="IPR000719">
    <property type="entry name" value="Prot_kinase_dom"/>
</dbReference>
<organism evidence="7 8">
    <name type="scientific">Wickerhamomyces anomalus (strain ATCC 58044 / CBS 1984 / NCYC 433 / NRRL Y-366-8)</name>
    <name type="common">Yeast</name>
    <name type="synonym">Hansenula anomala</name>
    <dbReference type="NCBI Taxonomy" id="683960"/>
    <lineage>
        <taxon>Eukaryota</taxon>
        <taxon>Fungi</taxon>
        <taxon>Dikarya</taxon>
        <taxon>Ascomycota</taxon>
        <taxon>Saccharomycotina</taxon>
        <taxon>Saccharomycetes</taxon>
        <taxon>Phaffomycetales</taxon>
        <taxon>Wickerhamomycetaceae</taxon>
        <taxon>Wickerhamomyces</taxon>
    </lineage>
</organism>
<reference evidence="7 8" key="1">
    <citation type="journal article" date="2016" name="Proc. Natl. Acad. Sci. U.S.A.">
        <title>Comparative genomics of biotechnologically important yeasts.</title>
        <authorList>
            <person name="Riley R."/>
            <person name="Haridas S."/>
            <person name="Wolfe K.H."/>
            <person name="Lopes M.R."/>
            <person name="Hittinger C.T."/>
            <person name="Goeker M."/>
            <person name="Salamov A.A."/>
            <person name="Wisecaver J.H."/>
            <person name="Long T.M."/>
            <person name="Calvey C.H."/>
            <person name="Aerts A.L."/>
            <person name="Barry K.W."/>
            <person name="Choi C."/>
            <person name="Clum A."/>
            <person name="Coughlan A.Y."/>
            <person name="Deshpande S."/>
            <person name="Douglass A.P."/>
            <person name="Hanson S.J."/>
            <person name="Klenk H.-P."/>
            <person name="LaButti K.M."/>
            <person name="Lapidus A."/>
            <person name="Lindquist E.A."/>
            <person name="Lipzen A.M."/>
            <person name="Meier-Kolthoff J.P."/>
            <person name="Ohm R.A."/>
            <person name="Otillar R.P."/>
            <person name="Pangilinan J.L."/>
            <person name="Peng Y."/>
            <person name="Rokas A."/>
            <person name="Rosa C.A."/>
            <person name="Scheuner C."/>
            <person name="Sibirny A.A."/>
            <person name="Slot J.C."/>
            <person name="Stielow J.B."/>
            <person name="Sun H."/>
            <person name="Kurtzman C.P."/>
            <person name="Blackwell M."/>
            <person name="Grigoriev I.V."/>
            <person name="Jeffries T.W."/>
        </authorList>
    </citation>
    <scope>NUCLEOTIDE SEQUENCE [LARGE SCALE GENOMIC DNA]</scope>
    <source>
        <strain evidence="8">ATCC 58044 / CBS 1984 / NCYC 433 / NRRL Y-366-8</strain>
    </source>
</reference>
<proteinExistence type="predicted"/>
<keyword evidence="8" id="KW-1185">Reference proteome</keyword>
<evidence type="ECO:0000313" key="8">
    <source>
        <dbReference type="Proteomes" id="UP000094112"/>
    </source>
</evidence>